<keyword evidence="2" id="KW-1133">Transmembrane helix</keyword>
<dbReference type="PANTHER" id="PTHR35007:SF4">
    <property type="entry name" value="CONSERVED TRANSMEMBRANE PROTEIN-RELATED"/>
    <property type="match status" value="1"/>
</dbReference>
<organism evidence="3 4">
    <name type="scientific">Nesterenkonia aerolata</name>
    <dbReference type="NCBI Taxonomy" id="3074079"/>
    <lineage>
        <taxon>Bacteria</taxon>
        <taxon>Bacillati</taxon>
        <taxon>Actinomycetota</taxon>
        <taxon>Actinomycetes</taxon>
        <taxon>Micrococcales</taxon>
        <taxon>Micrococcaceae</taxon>
        <taxon>Nesterenkonia</taxon>
    </lineage>
</organism>
<keyword evidence="4" id="KW-1185">Reference proteome</keyword>
<dbReference type="Proteomes" id="UP001251870">
    <property type="component" value="Unassembled WGS sequence"/>
</dbReference>
<keyword evidence="2" id="KW-0472">Membrane</keyword>
<reference evidence="3 4" key="1">
    <citation type="submission" date="2023-09" db="EMBL/GenBank/DDBJ databases">
        <title>Description of three actinobacteria isolated from air of manufacturing shop in a pharmaceutical factory.</title>
        <authorList>
            <person name="Zhang D.-F."/>
        </authorList>
    </citation>
    <scope>NUCLEOTIDE SEQUENCE [LARGE SCALE GENOMIC DNA]</scope>
    <source>
        <strain evidence="3 4">LY-0111</strain>
    </source>
</reference>
<keyword evidence="2" id="KW-0812">Transmembrane</keyword>
<sequence>MTFTWLLLLCAVLLGVGLLSWSVSSSLRVSGGSTPRLWSSLQMVRRRLETRLSAEMIRRDTAQLLRQLSALLQSGRGVGQAWGDLHGHWSRRAPDHPIVRLCAHAAAGDRAGRGAEEGLATFLRVQGDHPPRLLAELLAPPPSTQAFSTQPFAAPSHQLRVGGSPSRALHPSDSGTAAGVGEEQLMSAAACRELEGTVHRLTGVAALSSQTGAPLSRLVEQIAAAADDAAALHAQVRTAVAGPRVTQMILALLPLGGAAIGQLIGADAAAVLFGSVFGWFCLVAGVTLMGLGWWWSSRMIAQVVDRV</sequence>
<dbReference type="PANTHER" id="PTHR35007">
    <property type="entry name" value="INTEGRAL MEMBRANE PROTEIN-RELATED"/>
    <property type="match status" value="1"/>
</dbReference>
<comment type="caution">
    <text evidence="3">The sequence shown here is derived from an EMBL/GenBank/DDBJ whole genome shotgun (WGS) entry which is preliminary data.</text>
</comment>
<protein>
    <recommendedName>
        <fullName evidence="5">Tight adherence protein B</fullName>
    </recommendedName>
</protein>
<dbReference type="RefSeq" id="WP_310548234.1">
    <property type="nucleotide sequence ID" value="NZ_JAVKGR010000006.1"/>
</dbReference>
<accession>A0ABU2DRZ3</accession>
<evidence type="ECO:0000313" key="3">
    <source>
        <dbReference type="EMBL" id="MDR8019244.1"/>
    </source>
</evidence>
<evidence type="ECO:0000256" key="1">
    <source>
        <dbReference type="SAM" id="MobiDB-lite"/>
    </source>
</evidence>
<evidence type="ECO:0000313" key="4">
    <source>
        <dbReference type="Proteomes" id="UP001251870"/>
    </source>
</evidence>
<proteinExistence type="predicted"/>
<feature type="transmembrane region" description="Helical" evidence="2">
    <location>
        <begin position="271"/>
        <end position="295"/>
    </location>
</feature>
<name>A0ABU2DRZ3_9MICC</name>
<gene>
    <name evidence="3" type="ORF">RIL96_06660</name>
</gene>
<evidence type="ECO:0000256" key="2">
    <source>
        <dbReference type="SAM" id="Phobius"/>
    </source>
</evidence>
<dbReference type="EMBL" id="JAVKGR010000006">
    <property type="protein sequence ID" value="MDR8019244.1"/>
    <property type="molecule type" value="Genomic_DNA"/>
</dbReference>
<evidence type="ECO:0008006" key="5">
    <source>
        <dbReference type="Google" id="ProtNLM"/>
    </source>
</evidence>
<feature type="region of interest" description="Disordered" evidence="1">
    <location>
        <begin position="156"/>
        <end position="178"/>
    </location>
</feature>
<feature type="transmembrane region" description="Helical" evidence="2">
    <location>
        <begin position="245"/>
        <end position="264"/>
    </location>
</feature>